<dbReference type="InterPro" id="IPR004165">
    <property type="entry name" value="CoA_trans_fam_I"/>
</dbReference>
<name>A0ABW3I7H7_9PAST</name>
<comment type="function">
    <text evidence="3">CoA transferase having broad substrate specificity for short-chain acyl-CoA thioesters with the activity decreasing when the length of the carboxylic acid chain exceeds four carbons.</text>
</comment>
<organism evidence="4 5">
    <name type="scientific">Seminibacterium arietis</name>
    <dbReference type="NCBI Taxonomy" id="1173502"/>
    <lineage>
        <taxon>Bacteria</taxon>
        <taxon>Pseudomonadati</taxon>
        <taxon>Pseudomonadota</taxon>
        <taxon>Gammaproteobacteria</taxon>
        <taxon>Pasteurellales</taxon>
        <taxon>Pasteurellaceae</taxon>
        <taxon>Seminibacterium</taxon>
    </lineage>
</organism>
<dbReference type="Gene3D" id="3.40.1080.10">
    <property type="entry name" value="Glutaconate Coenzyme A-transferase"/>
    <property type="match status" value="2"/>
</dbReference>
<evidence type="ECO:0000256" key="2">
    <source>
        <dbReference type="ARBA" id="ARBA00022679"/>
    </source>
</evidence>
<sequence>MSHNKIISYKEAAKLIKDGDTVATTTFGLGGLAEQLLVGIKERYDEEQHPKGITFVHSCGIGNNTPGRGLDHLVAEGLVDHLISGHIGSSPLMVKNVVDNKVQCHLIPQGVMNQLYRSIGGKKPGLVTKVGLQTYVDPRVEGAKANSITKGDISEVLTINGEEWLNYKNFPINVALIRGTYADSKGNISFEEETGKLEGLPLATAAHNTGGIVIAQVKCIVEDGTINAKDVYVPGMLVDYVVVVEDEKYHSQTMGTLYNPSLSAQVRVPTHHTESIPLDERKVIARRAAMELKPHSIVNLGIGIPAGVGSVAIEEGIGDELTLTLELGVIGGVPATGLDFGAAYNPEAIIEHHAMFDIYDGNGLDLTVLGLAQTDQYGNINVSKFGTRVAGPGGFINISQNTQNIVFVGSFTVGGKSEIRDGKVVIKEQGKAKKFLKQVEQITFSGKYAYENKQNVLYVTERGVFDIYEGRMRLIEIAPGIDLQKDILEWMDFEPIIAENLKEMDSALFQENWGQLKDIVMAKAK</sequence>
<evidence type="ECO:0000313" key="4">
    <source>
        <dbReference type="EMBL" id="MFD0965896.1"/>
    </source>
</evidence>
<dbReference type="EC" id="2.8.3.8" evidence="3"/>
<evidence type="ECO:0000313" key="5">
    <source>
        <dbReference type="Proteomes" id="UP001596996"/>
    </source>
</evidence>
<dbReference type="InterPro" id="IPR014388">
    <property type="entry name" value="3-oxoacid_CoA-transferase"/>
</dbReference>
<gene>
    <name evidence="4" type="ORF">ACFQ02_03380</name>
</gene>
<dbReference type="SMART" id="SM00882">
    <property type="entry name" value="CoA_trans"/>
    <property type="match status" value="2"/>
</dbReference>
<evidence type="ECO:0000256" key="3">
    <source>
        <dbReference type="PIRNR" id="PIRNR000858"/>
    </source>
</evidence>
<dbReference type="PANTHER" id="PTHR43293:SF1">
    <property type="entry name" value="ACETATE COA-TRANSFERASE YDIF"/>
    <property type="match status" value="1"/>
</dbReference>
<dbReference type="PANTHER" id="PTHR43293">
    <property type="entry name" value="ACETATE COA-TRANSFERASE YDIF"/>
    <property type="match status" value="1"/>
</dbReference>
<dbReference type="InterPro" id="IPR037171">
    <property type="entry name" value="NagB/RpiA_transferase-like"/>
</dbReference>
<dbReference type="PIRSF" id="PIRSF000858">
    <property type="entry name" value="SCOT-t"/>
    <property type="match status" value="1"/>
</dbReference>
<comment type="similarity">
    <text evidence="1 3">Belongs to the 3-oxoacid CoA-transferase family.</text>
</comment>
<dbReference type="Proteomes" id="UP001596996">
    <property type="component" value="Unassembled WGS sequence"/>
</dbReference>
<dbReference type="Pfam" id="PF01144">
    <property type="entry name" value="CoA_trans"/>
    <property type="match status" value="1"/>
</dbReference>
<comment type="catalytic activity">
    <reaction evidence="3">
        <text>an acyl-CoA + acetate = a carboxylate + acetyl-CoA</text>
        <dbReference type="Rhea" id="RHEA:13381"/>
        <dbReference type="ChEBI" id="CHEBI:29067"/>
        <dbReference type="ChEBI" id="CHEBI:30089"/>
        <dbReference type="ChEBI" id="CHEBI:57288"/>
        <dbReference type="ChEBI" id="CHEBI:58342"/>
        <dbReference type="EC" id="2.8.3.8"/>
    </reaction>
</comment>
<dbReference type="GO" id="GO:0016740">
    <property type="term" value="F:transferase activity"/>
    <property type="evidence" value="ECO:0007669"/>
    <property type="project" value="UniProtKB-KW"/>
</dbReference>
<reference evidence="5" key="1">
    <citation type="journal article" date="2019" name="Int. J. Syst. Evol. Microbiol.">
        <title>The Global Catalogue of Microorganisms (GCM) 10K type strain sequencing project: providing services to taxonomists for standard genome sequencing and annotation.</title>
        <authorList>
            <consortium name="The Broad Institute Genomics Platform"/>
            <consortium name="The Broad Institute Genome Sequencing Center for Infectious Disease"/>
            <person name="Wu L."/>
            <person name="Ma J."/>
        </authorList>
    </citation>
    <scope>NUCLEOTIDE SEQUENCE [LARGE SCALE GENOMIC DNA]</scope>
    <source>
        <strain evidence="5">CCUG 61707</strain>
    </source>
</reference>
<dbReference type="RefSeq" id="WP_380819322.1">
    <property type="nucleotide sequence ID" value="NZ_JBHTJN010000008.1"/>
</dbReference>
<dbReference type="SUPFAM" id="SSF100950">
    <property type="entry name" value="NagB/RpiA/CoA transferase-like"/>
    <property type="match status" value="2"/>
</dbReference>
<evidence type="ECO:0000256" key="1">
    <source>
        <dbReference type="ARBA" id="ARBA00007154"/>
    </source>
</evidence>
<dbReference type="EMBL" id="JBHTJN010000008">
    <property type="protein sequence ID" value="MFD0965896.1"/>
    <property type="molecule type" value="Genomic_DNA"/>
</dbReference>
<keyword evidence="5" id="KW-1185">Reference proteome</keyword>
<keyword evidence="2 3" id="KW-0808">Transferase</keyword>
<comment type="caution">
    <text evidence="4">The sequence shown here is derived from an EMBL/GenBank/DDBJ whole genome shotgun (WGS) entry which is preliminary data.</text>
</comment>
<accession>A0ABW3I7H7</accession>
<protein>
    <recommendedName>
        <fullName evidence="3">Acetate CoA-transferase YdiF</fullName>
        <ecNumber evidence="3">2.8.3.8</ecNumber>
    </recommendedName>
</protein>
<proteinExistence type="inferred from homology"/>